<dbReference type="InterPro" id="IPR033444">
    <property type="entry name" value="MASE5"/>
</dbReference>
<dbReference type="Gene3D" id="3.30.70.270">
    <property type="match status" value="1"/>
</dbReference>
<dbReference type="InterPro" id="IPR000160">
    <property type="entry name" value="GGDEF_dom"/>
</dbReference>
<dbReference type="SMART" id="SM00267">
    <property type="entry name" value="GGDEF"/>
    <property type="match status" value="1"/>
</dbReference>
<dbReference type="InterPro" id="IPR029787">
    <property type="entry name" value="Nucleotide_cyclase"/>
</dbReference>
<keyword evidence="6" id="KW-0812">Transmembrane</keyword>
<dbReference type="Pfam" id="PF00990">
    <property type="entry name" value="GGDEF"/>
    <property type="match status" value="1"/>
</dbReference>
<dbReference type="PANTHER" id="PTHR45138">
    <property type="entry name" value="REGULATORY COMPONENTS OF SENSORY TRANSDUCTION SYSTEM"/>
    <property type="match status" value="1"/>
</dbReference>
<feature type="transmembrane region" description="Helical" evidence="6">
    <location>
        <begin position="131"/>
        <end position="149"/>
    </location>
</feature>
<dbReference type="SUPFAM" id="SSF55073">
    <property type="entry name" value="Nucleotide cyclase"/>
    <property type="match status" value="1"/>
</dbReference>
<keyword evidence="4" id="KW-0342">GTP-binding</keyword>
<dbReference type="CDD" id="cd01949">
    <property type="entry name" value="GGDEF"/>
    <property type="match status" value="1"/>
</dbReference>
<dbReference type="InterPro" id="IPR043128">
    <property type="entry name" value="Rev_trsase/Diguanyl_cyclase"/>
</dbReference>
<comment type="pathway">
    <text evidence="2">Purine metabolism; 3',5'-cyclic di-GMP biosynthesis.</text>
</comment>
<dbReference type="NCBIfam" id="TIGR00254">
    <property type="entry name" value="GGDEF"/>
    <property type="match status" value="1"/>
</dbReference>
<dbReference type="EMBL" id="JALIGE010000076">
    <property type="protein sequence ID" value="MCS2163625.1"/>
    <property type="molecule type" value="Genomic_DNA"/>
</dbReference>
<feature type="transmembrane region" description="Helical" evidence="6">
    <location>
        <begin position="82"/>
        <end position="99"/>
    </location>
</feature>
<evidence type="ECO:0000313" key="8">
    <source>
        <dbReference type="EMBL" id="MCS2163625.1"/>
    </source>
</evidence>
<organism evidence="8 9">
    <name type="scientific">Scandinavium hiltneri</name>
    <dbReference type="NCBI Taxonomy" id="2926519"/>
    <lineage>
        <taxon>Bacteria</taxon>
        <taxon>Pseudomonadati</taxon>
        <taxon>Pseudomonadota</taxon>
        <taxon>Gammaproteobacteria</taxon>
        <taxon>Enterobacterales</taxon>
        <taxon>Enterobacteriaceae</taxon>
        <taxon>Scandinavium</taxon>
    </lineage>
</organism>
<reference evidence="8 9" key="1">
    <citation type="submission" date="2022-04" db="EMBL/GenBank/DDBJ databases">
        <title>Proposal of a three novel species of Scandinavium, Scandinavium hiltneri, Scandinavium manionii, Scandinavium tedordense.</title>
        <authorList>
            <person name="Maddock D.W."/>
            <person name="Brady C.L."/>
            <person name="Denman S."/>
            <person name="Arnold D."/>
        </authorList>
    </citation>
    <scope>NUCLEOTIDE SEQUENCE [LARGE SCALE GENOMIC DNA]</scope>
    <source>
        <strain evidence="8 9">H11S7</strain>
    </source>
</reference>
<gene>
    <name evidence="8" type="ORF">MUU47_21365</name>
</gene>
<comment type="caution">
    <text evidence="8">The sequence shown here is derived from an EMBL/GenBank/DDBJ whole genome shotgun (WGS) entry which is preliminary data.</text>
</comment>
<dbReference type="InterPro" id="IPR050469">
    <property type="entry name" value="Diguanylate_Cyclase"/>
</dbReference>
<evidence type="ECO:0000256" key="6">
    <source>
        <dbReference type="SAM" id="Phobius"/>
    </source>
</evidence>
<dbReference type="PROSITE" id="PS50887">
    <property type="entry name" value="GGDEF"/>
    <property type="match status" value="1"/>
</dbReference>
<evidence type="ECO:0000256" key="4">
    <source>
        <dbReference type="ARBA" id="ARBA00023134"/>
    </source>
</evidence>
<dbReference type="Pfam" id="PF17178">
    <property type="entry name" value="MASE5"/>
    <property type="match status" value="1"/>
</dbReference>
<name>A0ABT2E6V3_9ENTR</name>
<keyword evidence="6" id="KW-0472">Membrane</keyword>
<evidence type="ECO:0000256" key="1">
    <source>
        <dbReference type="ARBA" id="ARBA00001946"/>
    </source>
</evidence>
<feature type="transmembrane region" description="Helical" evidence="6">
    <location>
        <begin position="49"/>
        <end position="70"/>
    </location>
</feature>
<proteinExistence type="predicted"/>
<feature type="transmembrane region" description="Helical" evidence="6">
    <location>
        <begin position="18"/>
        <end position="37"/>
    </location>
</feature>
<feature type="domain" description="GGDEF" evidence="7">
    <location>
        <begin position="232"/>
        <end position="367"/>
    </location>
</feature>
<keyword evidence="4" id="KW-0547">Nucleotide-binding</keyword>
<keyword evidence="6" id="KW-1133">Transmembrane helix</keyword>
<keyword evidence="9" id="KW-1185">Reference proteome</keyword>
<evidence type="ECO:0000256" key="3">
    <source>
        <dbReference type="ARBA" id="ARBA00012528"/>
    </source>
</evidence>
<dbReference type="EC" id="2.7.7.65" evidence="3"/>
<feature type="transmembrane region" description="Helical" evidence="6">
    <location>
        <begin position="105"/>
        <end position="124"/>
    </location>
</feature>
<evidence type="ECO:0000313" key="9">
    <source>
        <dbReference type="Proteomes" id="UP001205357"/>
    </source>
</evidence>
<dbReference type="PANTHER" id="PTHR45138:SF9">
    <property type="entry name" value="DIGUANYLATE CYCLASE DGCM-RELATED"/>
    <property type="match status" value="1"/>
</dbReference>
<sequence>MDIKHSTGEVAIASVKGYLWFLCLNVIFAGWLVMRIFGGASIPHEADNYAPSLYIIIAFSLLNLIITLTIHDRINEGWYQRCLPVIALIFGLLWSAIFFTMLTDFYQPTITMVILVMILLPATITFYISGLLLTLFSAPIIIALIYGEILTPVKFTLLQSVGAVIILAVVLSARYILLESYLRTQRSEYEKNLLIKKLLRLANYDTLTGLYNRHSLGEYFSRSTRSLAQGKKSLFLIVLDIDFFKQYNDLYGHVEGDKCLIRVSRCIEQSLRKDTDAAFRFGGEEFVVMATCDGPGSALSIAKRIQHALAEARIPHKGSTVSPRVTMSLGVARWHPGMTMEALLEFADKQLYQAKRDGRNRICWERQKRE</sequence>
<comment type="catalytic activity">
    <reaction evidence="5">
        <text>2 GTP = 3',3'-c-di-GMP + 2 diphosphate</text>
        <dbReference type="Rhea" id="RHEA:24898"/>
        <dbReference type="ChEBI" id="CHEBI:33019"/>
        <dbReference type="ChEBI" id="CHEBI:37565"/>
        <dbReference type="ChEBI" id="CHEBI:58805"/>
        <dbReference type="EC" id="2.7.7.65"/>
    </reaction>
</comment>
<comment type="cofactor">
    <cofactor evidence="1">
        <name>Mg(2+)</name>
        <dbReference type="ChEBI" id="CHEBI:18420"/>
    </cofactor>
</comment>
<evidence type="ECO:0000256" key="5">
    <source>
        <dbReference type="ARBA" id="ARBA00034247"/>
    </source>
</evidence>
<feature type="transmembrane region" description="Helical" evidence="6">
    <location>
        <begin position="155"/>
        <end position="177"/>
    </location>
</feature>
<dbReference type="RefSeq" id="WP_258990153.1">
    <property type="nucleotide sequence ID" value="NZ_JALIGE010000076.1"/>
</dbReference>
<protein>
    <recommendedName>
        <fullName evidence="3">diguanylate cyclase</fullName>
        <ecNumber evidence="3">2.7.7.65</ecNumber>
    </recommendedName>
</protein>
<evidence type="ECO:0000259" key="7">
    <source>
        <dbReference type="PROSITE" id="PS50887"/>
    </source>
</evidence>
<dbReference type="Proteomes" id="UP001205357">
    <property type="component" value="Unassembled WGS sequence"/>
</dbReference>
<accession>A0ABT2E6V3</accession>
<evidence type="ECO:0000256" key="2">
    <source>
        <dbReference type="ARBA" id="ARBA00004665"/>
    </source>
</evidence>